<proteinExistence type="predicted"/>
<reference evidence="1" key="1">
    <citation type="journal article" date="2020" name="Stud. Mycol.">
        <title>101 Dothideomycetes genomes: a test case for predicting lifestyles and emergence of pathogens.</title>
        <authorList>
            <person name="Haridas S."/>
            <person name="Albert R."/>
            <person name="Binder M."/>
            <person name="Bloem J."/>
            <person name="Labutti K."/>
            <person name="Salamov A."/>
            <person name="Andreopoulos B."/>
            <person name="Baker S."/>
            <person name="Barry K."/>
            <person name="Bills G."/>
            <person name="Bluhm B."/>
            <person name="Cannon C."/>
            <person name="Castanera R."/>
            <person name="Culley D."/>
            <person name="Daum C."/>
            <person name="Ezra D."/>
            <person name="Gonzalez J."/>
            <person name="Henrissat B."/>
            <person name="Kuo A."/>
            <person name="Liang C."/>
            <person name="Lipzen A."/>
            <person name="Lutzoni F."/>
            <person name="Magnuson J."/>
            <person name="Mondo S."/>
            <person name="Nolan M."/>
            <person name="Ohm R."/>
            <person name="Pangilinan J."/>
            <person name="Park H.-J."/>
            <person name="Ramirez L."/>
            <person name="Alfaro M."/>
            <person name="Sun H."/>
            <person name="Tritt A."/>
            <person name="Yoshinaga Y."/>
            <person name="Zwiers L.-H."/>
            <person name="Turgeon B."/>
            <person name="Goodwin S."/>
            <person name="Spatafora J."/>
            <person name="Crous P."/>
            <person name="Grigoriev I."/>
        </authorList>
    </citation>
    <scope>NUCLEOTIDE SEQUENCE</scope>
    <source>
        <strain evidence="1">CBS 122681</strain>
    </source>
</reference>
<evidence type="ECO:0000313" key="2">
    <source>
        <dbReference type="Proteomes" id="UP000799324"/>
    </source>
</evidence>
<evidence type="ECO:0000313" key="1">
    <source>
        <dbReference type="EMBL" id="KAF2649070.1"/>
    </source>
</evidence>
<gene>
    <name evidence="1" type="ORF">K491DRAFT_684155</name>
</gene>
<name>A0A6A6SN81_9PLEO</name>
<organism evidence="1 2">
    <name type="scientific">Lophiostoma macrostomum CBS 122681</name>
    <dbReference type="NCBI Taxonomy" id="1314788"/>
    <lineage>
        <taxon>Eukaryota</taxon>
        <taxon>Fungi</taxon>
        <taxon>Dikarya</taxon>
        <taxon>Ascomycota</taxon>
        <taxon>Pezizomycotina</taxon>
        <taxon>Dothideomycetes</taxon>
        <taxon>Pleosporomycetidae</taxon>
        <taxon>Pleosporales</taxon>
        <taxon>Lophiostomataceae</taxon>
        <taxon>Lophiostoma</taxon>
    </lineage>
</organism>
<keyword evidence="2" id="KW-1185">Reference proteome</keyword>
<dbReference type="EMBL" id="MU004508">
    <property type="protein sequence ID" value="KAF2649070.1"/>
    <property type="molecule type" value="Genomic_DNA"/>
</dbReference>
<dbReference type="Proteomes" id="UP000799324">
    <property type="component" value="Unassembled WGS sequence"/>
</dbReference>
<dbReference type="AlphaFoldDB" id="A0A6A6SN81"/>
<sequence>MLQSSKARRFALYLAWRQAVVARGLLQLPVTTPTAALHTSLGATATNASASRLDDLSDTQEAPRMTIFATDYSARRDDNGVGGIFSETIVETSRQQERVKHLRYTMPSWLFLEICKRLLQLIVPPNPATKETSIPGEADLCYHVLTVTSIVPDCRQRHPCSDVHRRVFPVQLLLAAVPTCDTCGAFIGNGPGIHPPCVMKEGIRTSFAVSYRMASDLRTMPRTAGPSKHFLVFSLCPLPG</sequence>
<accession>A0A6A6SN81</accession>
<protein>
    <submittedName>
        <fullName evidence="1">Uncharacterized protein</fullName>
    </submittedName>
</protein>